<evidence type="ECO:0000313" key="6">
    <source>
        <dbReference type="Proteomes" id="UP001387364"/>
    </source>
</evidence>
<feature type="binding site" evidence="4">
    <location>
        <position position="156"/>
    </location>
    <ligand>
        <name>Mg(2+)</name>
        <dbReference type="ChEBI" id="CHEBI:18420"/>
    </ligand>
</feature>
<reference evidence="5 6" key="1">
    <citation type="submission" date="2024-02" db="EMBL/GenBank/DDBJ databases">
        <title>Seven novel Bacillus-like species.</title>
        <authorList>
            <person name="Liu G."/>
        </authorList>
    </citation>
    <scope>NUCLEOTIDE SEQUENCE [LARGE SCALE GENOMIC DNA]</scope>
    <source>
        <strain evidence="5 6">FJAT-52991</strain>
    </source>
</reference>
<name>A0ABZ2N3D4_9BACI</name>
<feature type="binding site" evidence="4">
    <location>
        <position position="82"/>
    </location>
    <ligand>
        <name>S-adenosyl-L-methionine</name>
        <dbReference type="ChEBI" id="CHEBI:59789"/>
    </ligand>
</feature>
<organism evidence="5 6">
    <name type="scientific">Bacillus kandeliae</name>
    <dbReference type="NCBI Taxonomy" id="3129297"/>
    <lineage>
        <taxon>Bacteria</taxon>
        <taxon>Bacillati</taxon>
        <taxon>Bacillota</taxon>
        <taxon>Bacilli</taxon>
        <taxon>Bacillales</taxon>
        <taxon>Bacillaceae</taxon>
        <taxon>Bacillus</taxon>
    </lineage>
</organism>
<dbReference type="PANTHER" id="PTHR10509">
    <property type="entry name" value="O-METHYLTRANSFERASE-RELATED"/>
    <property type="match status" value="1"/>
</dbReference>
<keyword evidence="1 4" id="KW-0489">Methyltransferase</keyword>
<dbReference type="CDD" id="cd02440">
    <property type="entry name" value="AdoMet_MTases"/>
    <property type="match status" value="1"/>
</dbReference>
<keyword evidence="4" id="KW-0819">tRNA processing</keyword>
<feature type="binding site" evidence="4">
    <location>
        <position position="65"/>
    </location>
    <ligand>
        <name>S-adenosyl-L-methionine</name>
        <dbReference type="ChEBI" id="CHEBI:59789"/>
    </ligand>
</feature>
<protein>
    <recommendedName>
        <fullName evidence="4">tRNA 5-hydroxyuridine methyltransferase</fullName>
        <ecNumber evidence="4">2.1.1.-</ecNumber>
    </recommendedName>
    <alternativeName>
        <fullName evidence="4">ho5U methyltransferase</fullName>
    </alternativeName>
</protein>
<feature type="binding site" evidence="4">
    <location>
        <position position="130"/>
    </location>
    <ligand>
        <name>S-adenosyl-L-methionine</name>
        <dbReference type="ChEBI" id="CHEBI:59789"/>
    </ligand>
</feature>
<keyword evidence="2 4" id="KW-0808">Transferase</keyword>
<dbReference type="InterPro" id="IPR002935">
    <property type="entry name" value="SAM_O-MeTrfase"/>
</dbReference>
<feature type="binding site" evidence="4">
    <location>
        <position position="130"/>
    </location>
    <ligand>
        <name>Mg(2+)</name>
        <dbReference type="ChEBI" id="CHEBI:18420"/>
    </ligand>
</feature>
<dbReference type="EC" id="2.1.1.-" evidence="4"/>
<dbReference type="GO" id="GO:0008168">
    <property type="term" value="F:methyltransferase activity"/>
    <property type="evidence" value="ECO:0007669"/>
    <property type="project" value="UniProtKB-KW"/>
</dbReference>
<feature type="binding site" evidence="4">
    <location>
        <begin position="110"/>
        <end position="111"/>
    </location>
    <ligand>
        <name>S-adenosyl-L-methionine</name>
        <dbReference type="ChEBI" id="CHEBI:59789"/>
    </ligand>
</feature>
<dbReference type="SUPFAM" id="SSF53335">
    <property type="entry name" value="S-adenosyl-L-methionine-dependent methyltransferases"/>
    <property type="match status" value="1"/>
</dbReference>
<evidence type="ECO:0000256" key="1">
    <source>
        <dbReference type="ARBA" id="ARBA00022603"/>
    </source>
</evidence>
<dbReference type="GO" id="GO:0032259">
    <property type="term" value="P:methylation"/>
    <property type="evidence" value="ECO:0007669"/>
    <property type="project" value="UniProtKB-KW"/>
</dbReference>
<comment type="function">
    <text evidence="4">Catalyzes the methylation of 5-hydroxyuridine (ho5U) to form 5-methoxyuridine (mo5U) at position 34 in tRNAs.</text>
</comment>
<dbReference type="Pfam" id="PF01596">
    <property type="entry name" value="Methyltransf_3"/>
    <property type="match status" value="1"/>
</dbReference>
<sequence>MDDKIHHYIETLVKDRSDLFVEMEEFARENRVPIMEVVGIEALLQMLRLQAPKRILEVGTAIGYSALRMAAALPGTEIVTVERDSERYQKALQYIDRAKYGNQVTVIYGDALEVVDEVGKMGPYDAIFIDAAKGQYTKFFKSYTAFLTNQGTVYTDNVLFKGYVAEELVQTKRTRNLVKKIQKYNEWLMTHPDYDTAIIPVGDGLAVSLKRGGKEDE</sequence>
<dbReference type="Proteomes" id="UP001387364">
    <property type="component" value="Chromosome"/>
</dbReference>
<dbReference type="InterPro" id="IPR029063">
    <property type="entry name" value="SAM-dependent_MTases_sf"/>
</dbReference>
<keyword evidence="4" id="KW-0460">Magnesium</keyword>
<dbReference type="RefSeq" id="WP_338750291.1">
    <property type="nucleotide sequence ID" value="NZ_CP147404.1"/>
</dbReference>
<dbReference type="InterPro" id="IPR043675">
    <property type="entry name" value="TrmR_methyltr"/>
</dbReference>
<keyword evidence="4" id="KW-0479">Metal-binding</keyword>
<dbReference type="Gene3D" id="3.40.50.150">
    <property type="entry name" value="Vaccinia Virus protein VP39"/>
    <property type="match status" value="1"/>
</dbReference>
<dbReference type="PROSITE" id="PS51682">
    <property type="entry name" value="SAM_OMT_I"/>
    <property type="match status" value="1"/>
</dbReference>
<evidence type="ECO:0000256" key="3">
    <source>
        <dbReference type="ARBA" id="ARBA00022691"/>
    </source>
</evidence>
<dbReference type="EMBL" id="CP147404">
    <property type="protein sequence ID" value="WXB92118.1"/>
    <property type="molecule type" value="Genomic_DNA"/>
</dbReference>
<keyword evidence="6" id="KW-1185">Reference proteome</keyword>
<gene>
    <name evidence="4" type="primary">trmR</name>
    <name evidence="5" type="ORF">WDJ61_12745</name>
</gene>
<comment type="similarity">
    <text evidence="4">Belongs to the class I-like SAM-binding methyltransferase superfamily. Cation-dependent O-methyltransferase family.</text>
</comment>
<dbReference type="HAMAP" id="MF_02217">
    <property type="entry name" value="TrmR_methyltr"/>
    <property type="match status" value="1"/>
</dbReference>
<evidence type="ECO:0000313" key="5">
    <source>
        <dbReference type="EMBL" id="WXB92118.1"/>
    </source>
</evidence>
<dbReference type="PANTHER" id="PTHR10509:SF14">
    <property type="entry name" value="CAFFEOYL-COA O-METHYLTRANSFERASE 3-RELATED"/>
    <property type="match status" value="1"/>
</dbReference>
<feature type="binding site" evidence="4">
    <location>
        <position position="35"/>
    </location>
    <ligand>
        <name>S-adenosyl-L-methionine</name>
        <dbReference type="ChEBI" id="CHEBI:59789"/>
    </ligand>
</feature>
<dbReference type="InterPro" id="IPR050362">
    <property type="entry name" value="Cation-dep_OMT"/>
</dbReference>
<comment type="catalytic activity">
    <reaction evidence="4">
        <text>5-hydroxyuridine(34) in tRNA + S-adenosyl-L-methionine = 5-methoxyuridine(34) in tRNA + S-adenosyl-L-homocysteine + H(+)</text>
        <dbReference type="Rhea" id="RHEA:60524"/>
        <dbReference type="Rhea" id="RHEA-COMP:13381"/>
        <dbReference type="Rhea" id="RHEA-COMP:15591"/>
        <dbReference type="ChEBI" id="CHEBI:15378"/>
        <dbReference type="ChEBI" id="CHEBI:57856"/>
        <dbReference type="ChEBI" id="CHEBI:59789"/>
        <dbReference type="ChEBI" id="CHEBI:136877"/>
        <dbReference type="ChEBI" id="CHEBI:143860"/>
    </reaction>
</comment>
<feature type="binding site" evidence="4">
    <location>
        <position position="157"/>
    </location>
    <ligand>
        <name>Mg(2+)</name>
        <dbReference type="ChEBI" id="CHEBI:18420"/>
    </ligand>
</feature>
<comment type="subunit">
    <text evidence="4">Homodimer.</text>
</comment>
<evidence type="ECO:0000256" key="2">
    <source>
        <dbReference type="ARBA" id="ARBA00022679"/>
    </source>
</evidence>
<evidence type="ECO:0000256" key="4">
    <source>
        <dbReference type="HAMAP-Rule" id="MF_02217"/>
    </source>
</evidence>
<accession>A0ABZ2N3D4</accession>
<keyword evidence="3 4" id="KW-0949">S-adenosyl-L-methionine</keyword>
<proteinExistence type="inferred from homology"/>